<name>A0AA37P1R9_9PEZI</name>
<dbReference type="EMBL" id="BQXU01000012">
    <property type="protein sequence ID" value="GKT45263.1"/>
    <property type="molecule type" value="Genomic_DNA"/>
</dbReference>
<evidence type="ECO:0000313" key="3">
    <source>
        <dbReference type="Proteomes" id="UP001055115"/>
    </source>
</evidence>
<feature type="transmembrane region" description="Helical" evidence="1">
    <location>
        <begin position="192"/>
        <end position="211"/>
    </location>
</feature>
<evidence type="ECO:0000256" key="1">
    <source>
        <dbReference type="SAM" id="Phobius"/>
    </source>
</evidence>
<gene>
    <name evidence="2" type="ORF">ColSpa_05444</name>
</gene>
<keyword evidence="1" id="KW-0472">Membrane</keyword>
<evidence type="ECO:0000313" key="2">
    <source>
        <dbReference type="EMBL" id="GKT45263.1"/>
    </source>
</evidence>
<dbReference type="Proteomes" id="UP001055115">
    <property type="component" value="Unassembled WGS sequence"/>
</dbReference>
<feature type="transmembrane region" description="Helical" evidence="1">
    <location>
        <begin position="25"/>
        <end position="43"/>
    </location>
</feature>
<keyword evidence="1" id="KW-0812">Transmembrane</keyword>
<accession>A0AA37P1R9</accession>
<dbReference type="GeneID" id="73326246"/>
<comment type="caution">
    <text evidence="2">The sequence shown here is derived from an EMBL/GenBank/DDBJ whole genome shotgun (WGS) entry which is preliminary data.</text>
</comment>
<dbReference type="PANTHER" id="PTHR23028">
    <property type="entry name" value="ACETYLTRANSFERASE"/>
    <property type="match status" value="1"/>
</dbReference>
<organism evidence="2 3">
    <name type="scientific">Colletotrichum spaethianum</name>
    <dbReference type="NCBI Taxonomy" id="700344"/>
    <lineage>
        <taxon>Eukaryota</taxon>
        <taxon>Fungi</taxon>
        <taxon>Dikarya</taxon>
        <taxon>Ascomycota</taxon>
        <taxon>Pezizomycotina</taxon>
        <taxon>Sordariomycetes</taxon>
        <taxon>Hypocreomycetidae</taxon>
        <taxon>Glomerellales</taxon>
        <taxon>Glomerellaceae</taxon>
        <taxon>Colletotrichum</taxon>
        <taxon>Colletotrichum spaethianum species complex</taxon>
    </lineage>
</organism>
<sequence>MIHQRKNDKALSTLAGSSFRRPFRLYLPILASTLMTALVVYAGEYTRDPSGEEVPPKGNTFDEQMQPWFWAAVDLMNPFRHIVNRENMRGSEYDDHLWTIPVEFKGSLLVFLLLLIFSRARRWIHAMAVTGIALWPVQSGDLDQALFAIRILLAELSIAFPASPLTTATPDDALPKHNVRFARKAGSSSVKAIHHASTMVLFLIALHLLSYPQLNAASTPGFVSLAQMVPAYYLGNTIRTQLFWNSVGSVIFMFALMYSPAVSFNLWSRLTCRKLRLPWQKTNMDLEENEKEELATASSAKNEPAPEPLLQRLFTARISQYLGHISYSLYLCYGTINHIVGIRWLGPASAAWTQTVDEATALVAAGNGAASDELLSQGSSAYRYAFFWGTLSNNLALLWASDVFNRLIDAPAVRLTRWNGEKAWRKD</sequence>
<dbReference type="PANTHER" id="PTHR23028:SF134">
    <property type="entry name" value="PUTATIVE (AFU_ORTHOLOGUE AFUA_4G08520)-RELATED"/>
    <property type="match status" value="1"/>
</dbReference>
<feature type="transmembrane region" description="Helical" evidence="1">
    <location>
        <begin position="97"/>
        <end position="117"/>
    </location>
</feature>
<dbReference type="AlphaFoldDB" id="A0AA37P1R9"/>
<protein>
    <submittedName>
        <fullName evidence="2">Uncharacterized protein</fullName>
    </submittedName>
</protein>
<keyword evidence="1" id="KW-1133">Transmembrane helix</keyword>
<dbReference type="InterPro" id="IPR050879">
    <property type="entry name" value="Acyltransferase_3"/>
</dbReference>
<reference evidence="2 3" key="1">
    <citation type="submission" date="2022-03" db="EMBL/GenBank/DDBJ databases">
        <title>Genome data of Colletotrichum spp.</title>
        <authorList>
            <person name="Utami Y.D."/>
            <person name="Hiruma K."/>
        </authorList>
    </citation>
    <scope>NUCLEOTIDE SEQUENCE [LARGE SCALE GENOMIC DNA]</scope>
    <source>
        <strain evidence="2 3">MAFF 239500</strain>
    </source>
</reference>
<keyword evidence="3" id="KW-1185">Reference proteome</keyword>
<dbReference type="RefSeq" id="XP_049127613.1">
    <property type="nucleotide sequence ID" value="XM_049271656.1"/>
</dbReference>
<proteinExistence type="predicted"/>
<feature type="transmembrane region" description="Helical" evidence="1">
    <location>
        <begin position="242"/>
        <end position="267"/>
    </location>
</feature>